<dbReference type="EMBL" id="JAIWQS010000004">
    <property type="protein sequence ID" value="KAJ8767380.1"/>
    <property type="molecule type" value="Genomic_DNA"/>
</dbReference>
<feature type="region of interest" description="Disordered" evidence="1">
    <location>
        <begin position="239"/>
        <end position="289"/>
    </location>
</feature>
<proteinExistence type="predicted"/>
<accession>A0AAV8TKJ2</accession>
<evidence type="ECO:0000256" key="1">
    <source>
        <dbReference type="SAM" id="MobiDB-lite"/>
    </source>
</evidence>
<sequence>MGTKLEYAINLLTESPKASDFRVHSVDERCYLQARSMLKKDLQVSRSDKLISCSTNMIMPSSHSIDSIRETMQMHEDIFKYQVQELHRLYSVQRMLMEELKMETTKQNRKHWSPMTTTIIDIKSSQIINRLNSTAHHCSSAQYCLRDDHSTRERSGSCSVETLKTARGFDLQRPGEEDLSTGISLDDDKRASSSFYIQPHKTESKHDEDNEVELTLSIGGSSGKSTNCKNYRRLRGHRGPGFIDTMNKNDMKELDSPTSTFKSEHGEDCSGPATPMSNSSATFDEERKRPHWLFQGLSINRT</sequence>
<dbReference type="AlphaFoldDB" id="A0AAV8TKJ2"/>
<evidence type="ECO:0000313" key="2">
    <source>
        <dbReference type="EMBL" id="KAJ8767380.1"/>
    </source>
</evidence>
<dbReference type="Proteomes" id="UP001159364">
    <property type="component" value="Linkage Group LG04"/>
</dbReference>
<gene>
    <name evidence="2" type="ORF">K2173_017424</name>
</gene>
<reference evidence="2 3" key="1">
    <citation type="submission" date="2021-09" db="EMBL/GenBank/DDBJ databases">
        <title>Genomic insights and catalytic innovation underlie evolution of tropane alkaloids biosynthesis.</title>
        <authorList>
            <person name="Wang Y.-J."/>
            <person name="Tian T."/>
            <person name="Huang J.-P."/>
            <person name="Huang S.-X."/>
        </authorList>
    </citation>
    <scope>NUCLEOTIDE SEQUENCE [LARGE SCALE GENOMIC DNA]</scope>
    <source>
        <strain evidence="2">KIB-2018</strain>
        <tissue evidence="2">Leaf</tissue>
    </source>
</reference>
<evidence type="ECO:0000313" key="3">
    <source>
        <dbReference type="Proteomes" id="UP001159364"/>
    </source>
</evidence>
<organism evidence="2 3">
    <name type="scientific">Erythroxylum novogranatense</name>
    <dbReference type="NCBI Taxonomy" id="1862640"/>
    <lineage>
        <taxon>Eukaryota</taxon>
        <taxon>Viridiplantae</taxon>
        <taxon>Streptophyta</taxon>
        <taxon>Embryophyta</taxon>
        <taxon>Tracheophyta</taxon>
        <taxon>Spermatophyta</taxon>
        <taxon>Magnoliopsida</taxon>
        <taxon>eudicotyledons</taxon>
        <taxon>Gunneridae</taxon>
        <taxon>Pentapetalae</taxon>
        <taxon>rosids</taxon>
        <taxon>fabids</taxon>
        <taxon>Malpighiales</taxon>
        <taxon>Erythroxylaceae</taxon>
        <taxon>Erythroxylum</taxon>
    </lineage>
</organism>
<protein>
    <submittedName>
        <fullName evidence="2">Uncharacterized protein</fullName>
    </submittedName>
</protein>
<keyword evidence="3" id="KW-1185">Reference proteome</keyword>
<name>A0AAV8TKJ2_9ROSI</name>
<dbReference type="PANTHER" id="PTHR33167">
    <property type="entry name" value="TRANSCRIPTION FACTOR, PUTATIVE (DUF863)-RELATED"/>
    <property type="match status" value="1"/>
</dbReference>
<dbReference type="PANTHER" id="PTHR33167:SF33">
    <property type="entry name" value="MYB-CC TYPE TRANSCRIPTION FACTOR LHEQLE-CONTAINING DOMAIN-CONTAINING PROTEIN"/>
    <property type="match status" value="1"/>
</dbReference>
<comment type="caution">
    <text evidence="2">The sequence shown here is derived from an EMBL/GenBank/DDBJ whole genome shotgun (WGS) entry which is preliminary data.</text>
</comment>